<feature type="region of interest" description="Disordered" evidence="1">
    <location>
        <begin position="293"/>
        <end position="329"/>
    </location>
</feature>
<sequence>MGMSITIPQHNANNRRYFTDEEADDANVELYTLLIADLNGIFEPSQKLFPLSRSDGTGTGRAAYYSYSSSRRSLLRQSSDRRRNSNNKHSKNNSNSVTFSTLQFRQYHAQKSWLDLSRLSPGGNVCYSDSEEYPLDEYEYERLKRNSNEDLSITPFWMRCCEDNWDGSNDNCNCPPVGSKRYSSSSSSAKNDAFSRNVACHDLNGTTAPSTCTTAAAPPPQSTNANANLSVSRQEGKSGVVGRVLFQRYFVGSRQNYQGSNQDQGTAVAASSPSSVVDSTNANAFSVSSALSLPDCKSSSSSRYQGKNTSSTSRRSTSKQKIYPNPEPRRDFVFDAAEVQDTASSAVMFSRSLLVGGC</sequence>
<organism evidence="2">
    <name type="scientific">Leptocylindrus danicus</name>
    <dbReference type="NCBI Taxonomy" id="163516"/>
    <lineage>
        <taxon>Eukaryota</taxon>
        <taxon>Sar</taxon>
        <taxon>Stramenopiles</taxon>
        <taxon>Ochrophyta</taxon>
        <taxon>Bacillariophyta</taxon>
        <taxon>Coscinodiscophyceae</taxon>
        <taxon>Chaetocerotophycidae</taxon>
        <taxon>Leptocylindrales</taxon>
        <taxon>Leptocylindraceae</taxon>
        <taxon>Leptocylindrus</taxon>
    </lineage>
</organism>
<proteinExistence type="predicted"/>
<dbReference type="EMBL" id="HBGY01028960">
    <property type="protein sequence ID" value="CAD9604880.1"/>
    <property type="molecule type" value="Transcribed_RNA"/>
</dbReference>
<name>A0A7S2LHN0_9STRA</name>
<gene>
    <name evidence="2" type="ORF">LDAN0321_LOCUS17945</name>
</gene>
<evidence type="ECO:0000313" key="2">
    <source>
        <dbReference type="EMBL" id="CAD9604880.1"/>
    </source>
</evidence>
<feature type="compositionally biased region" description="Low complexity" evidence="1">
    <location>
        <begin position="293"/>
        <end position="302"/>
    </location>
</feature>
<reference evidence="2" key="1">
    <citation type="submission" date="2021-01" db="EMBL/GenBank/DDBJ databases">
        <authorList>
            <person name="Corre E."/>
            <person name="Pelletier E."/>
            <person name="Niang G."/>
            <person name="Scheremetjew M."/>
            <person name="Finn R."/>
            <person name="Kale V."/>
            <person name="Holt S."/>
            <person name="Cochrane G."/>
            <person name="Meng A."/>
            <person name="Brown T."/>
            <person name="Cohen L."/>
        </authorList>
    </citation>
    <scope>NUCLEOTIDE SEQUENCE</scope>
    <source>
        <strain evidence="2">B650</strain>
    </source>
</reference>
<dbReference type="AlphaFoldDB" id="A0A7S2LHN0"/>
<feature type="compositionally biased region" description="Low complexity" evidence="1">
    <location>
        <begin position="211"/>
        <end position="228"/>
    </location>
</feature>
<feature type="region of interest" description="Disordered" evidence="1">
    <location>
        <begin position="211"/>
        <end position="234"/>
    </location>
</feature>
<protein>
    <submittedName>
        <fullName evidence="2">Uncharacterized protein</fullName>
    </submittedName>
</protein>
<evidence type="ECO:0000256" key="1">
    <source>
        <dbReference type="SAM" id="MobiDB-lite"/>
    </source>
</evidence>
<feature type="region of interest" description="Disordered" evidence="1">
    <location>
        <begin position="73"/>
        <end position="95"/>
    </location>
</feature>
<accession>A0A7S2LHN0</accession>